<organism evidence="1 2">
    <name type="scientific">Blautia obeum</name>
    <dbReference type="NCBI Taxonomy" id="40520"/>
    <lineage>
        <taxon>Bacteria</taxon>
        <taxon>Bacillati</taxon>
        <taxon>Bacillota</taxon>
        <taxon>Clostridia</taxon>
        <taxon>Lachnospirales</taxon>
        <taxon>Lachnospiraceae</taxon>
        <taxon>Blautia</taxon>
    </lineage>
</organism>
<evidence type="ECO:0000313" key="2">
    <source>
        <dbReference type="Proteomes" id="UP000283745"/>
    </source>
</evidence>
<dbReference type="Pfam" id="PF20063">
    <property type="entry name" value="DUF6462"/>
    <property type="match status" value="1"/>
</dbReference>
<evidence type="ECO:0000313" key="1">
    <source>
        <dbReference type="EMBL" id="RHE41763.1"/>
    </source>
</evidence>
<dbReference type="AlphaFoldDB" id="A0A414JBA6"/>
<dbReference type="InterPro" id="IPR045591">
    <property type="entry name" value="DUF6462"/>
</dbReference>
<dbReference type="Proteomes" id="UP000283745">
    <property type="component" value="Unassembled WGS sequence"/>
</dbReference>
<dbReference type="RefSeq" id="WP_118049864.1">
    <property type="nucleotide sequence ID" value="NZ_CABJFK010000001.1"/>
</dbReference>
<comment type="caution">
    <text evidence="1">The sequence shown here is derived from an EMBL/GenBank/DDBJ whole genome shotgun (WGS) entry which is preliminary data.</text>
</comment>
<proteinExistence type="predicted"/>
<dbReference type="EMBL" id="QSKF01000001">
    <property type="protein sequence ID" value="RHE41763.1"/>
    <property type="molecule type" value="Genomic_DNA"/>
</dbReference>
<accession>A0A414JBA6</accession>
<gene>
    <name evidence="1" type="ORF">DW740_00120</name>
</gene>
<protein>
    <submittedName>
        <fullName evidence="1">DNA-binding protein</fullName>
    </submittedName>
</protein>
<reference evidence="1 2" key="1">
    <citation type="submission" date="2018-08" db="EMBL/GenBank/DDBJ databases">
        <title>A genome reference for cultivated species of the human gut microbiota.</title>
        <authorList>
            <person name="Zou Y."/>
            <person name="Xue W."/>
            <person name="Luo G."/>
        </authorList>
    </citation>
    <scope>NUCLEOTIDE SEQUENCE [LARGE SCALE GENOMIC DNA]</scope>
    <source>
        <strain evidence="1 2">AM28-23</strain>
    </source>
</reference>
<sequence>MNKIEKSNSLGDLVTLNQMCEATNLGSSTVRRLASEAAAVRKIGKSYRINRRIFLDYIEKIYG</sequence>
<dbReference type="GO" id="GO:0003677">
    <property type="term" value="F:DNA binding"/>
    <property type="evidence" value="ECO:0007669"/>
    <property type="project" value="UniProtKB-KW"/>
</dbReference>
<name>A0A414JBA6_9FIRM</name>
<keyword evidence="1" id="KW-0238">DNA-binding</keyword>